<sequence>MTRTVVVLARHGRTGWHSPNRYAGRSDIPLDPYGERQAEALGRWAAGQGFTSLGCSSMARARATVAPTEASTGLTARVDARLREVDFGIAEGRTLDDLRAEDPRLVERFVADPVAHSFPGGEPPAAAVDRALAALTDLVAADPGGRLLVVAHNTLIRLVSCAVLGIPLSEYRRRLPAFDPAATVTLRFADGADEPVALLAYNVPVPMEWQHQPVTDADQPRTR</sequence>
<dbReference type="EMBL" id="JBHSBN010000016">
    <property type="protein sequence ID" value="MFC4108516.1"/>
    <property type="molecule type" value="Genomic_DNA"/>
</dbReference>
<proteinExistence type="predicted"/>
<evidence type="ECO:0000313" key="1">
    <source>
        <dbReference type="EMBL" id="MFC4108516.1"/>
    </source>
</evidence>
<comment type="caution">
    <text evidence="1">The sequence shown here is derived from an EMBL/GenBank/DDBJ whole genome shotgun (WGS) entry which is preliminary data.</text>
</comment>
<dbReference type="Proteomes" id="UP001595868">
    <property type="component" value="Unassembled WGS sequence"/>
</dbReference>
<dbReference type="InterPro" id="IPR013078">
    <property type="entry name" value="His_Pase_superF_clade-1"/>
</dbReference>
<reference evidence="2" key="1">
    <citation type="journal article" date="2019" name="Int. J. Syst. Evol. Microbiol.">
        <title>The Global Catalogue of Microorganisms (GCM) 10K type strain sequencing project: providing services to taxonomists for standard genome sequencing and annotation.</title>
        <authorList>
            <consortium name="The Broad Institute Genomics Platform"/>
            <consortium name="The Broad Institute Genome Sequencing Center for Infectious Disease"/>
            <person name="Wu L."/>
            <person name="Ma J."/>
        </authorList>
    </citation>
    <scope>NUCLEOTIDE SEQUENCE [LARGE SCALE GENOMIC DNA]</scope>
    <source>
        <strain evidence="2">2902at01</strain>
    </source>
</reference>
<name>A0ABV8KQU2_9ACTN</name>
<evidence type="ECO:0000313" key="2">
    <source>
        <dbReference type="Proteomes" id="UP001595868"/>
    </source>
</evidence>
<dbReference type="CDD" id="cd07067">
    <property type="entry name" value="HP_PGM_like"/>
    <property type="match status" value="1"/>
</dbReference>
<dbReference type="RefSeq" id="WP_377548890.1">
    <property type="nucleotide sequence ID" value="NZ_JBHSBN010000016.1"/>
</dbReference>
<dbReference type="InterPro" id="IPR029033">
    <property type="entry name" value="His_PPase_superfam"/>
</dbReference>
<dbReference type="InterPro" id="IPR050275">
    <property type="entry name" value="PGM_Phosphatase"/>
</dbReference>
<dbReference type="Pfam" id="PF00300">
    <property type="entry name" value="His_Phos_1"/>
    <property type="match status" value="1"/>
</dbReference>
<keyword evidence="2" id="KW-1185">Reference proteome</keyword>
<dbReference type="PANTHER" id="PTHR48100:SF1">
    <property type="entry name" value="HISTIDINE PHOSPHATASE FAMILY PROTEIN-RELATED"/>
    <property type="match status" value="1"/>
</dbReference>
<protein>
    <submittedName>
        <fullName evidence="1">Histidine phosphatase family protein</fullName>
    </submittedName>
</protein>
<dbReference type="SUPFAM" id="SSF53254">
    <property type="entry name" value="Phosphoglycerate mutase-like"/>
    <property type="match status" value="1"/>
</dbReference>
<dbReference type="Gene3D" id="3.40.50.1240">
    <property type="entry name" value="Phosphoglycerate mutase-like"/>
    <property type="match status" value="1"/>
</dbReference>
<dbReference type="PANTHER" id="PTHR48100">
    <property type="entry name" value="BROAD-SPECIFICITY PHOSPHATASE YOR283W-RELATED"/>
    <property type="match status" value="1"/>
</dbReference>
<accession>A0ABV8KQU2</accession>
<gene>
    <name evidence="1" type="ORF">ACFOX0_21595</name>
</gene>
<organism evidence="1 2">
    <name type="scientific">Micromonospora zhanjiangensis</name>
    <dbReference type="NCBI Taxonomy" id="1522057"/>
    <lineage>
        <taxon>Bacteria</taxon>
        <taxon>Bacillati</taxon>
        <taxon>Actinomycetota</taxon>
        <taxon>Actinomycetes</taxon>
        <taxon>Micromonosporales</taxon>
        <taxon>Micromonosporaceae</taxon>
        <taxon>Micromonospora</taxon>
    </lineage>
</organism>
<dbReference type="SMART" id="SM00855">
    <property type="entry name" value="PGAM"/>
    <property type="match status" value="1"/>
</dbReference>